<dbReference type="PANTHER" id="PTHR43757">
    <property type="entry name" value="AMINOMETHYLTRANSFERASE"/>
    <property type="match status" value="1"/>
</dbReference>
<comment type="catalytic activity">
    <reaction evidence="6 7">
        <text>N(6)-[(R)-S(8)-aminomethyldihydrolipoyl]-L-lysyl-[protein] + (6S)-5,6,7,8-tetrahydrofolate = N(6)-[(R)-dihydrolipoyl]-L-lysyl-[protein] + (6R)-5,10-methylene-5,6,7,8-tetrahydrofolate + NH4(+)</text>
        <dbReference type="Rhea" id="RHEA:16945"/>
        <dbReference type="Rhea" id="RHEA-COMP:10475"/>
        <dbReference type="Rhea" id="RHEA-COMP:10492"/>
        <dbReference type="ChEBI" id="CHEBI:15636"/>
        <dbReference type="ChEBI" id="CHEBI:28938"/>
        <dbReference type="ChEBI" id="CHEBI:57453"/>
        <dbReference type="ChEBI" id="CHEBI:83100"/>
        <dbReference type="ChEBI" id="CHEBI:83143"/>
        <dbReference type="EC" id="2.1.2.10"/>
    </reaction>
</comment>
<dbReference type="Pfam" id="PF01571">
    <property type="entry name" value="GCV_T"/>
    <property type="match status" value="1"/>
</dbReference>
<dbReference type="EC" id="2.1.2.10" evidence="2 7"/>
<dbReference type="Gene3D" id="4.10.1250.10">
    <property type="entry name" value="Aminomethyltransferase fragment"/>
    <property type="match status" value="1"/>
</dbReference>
<dbReference type="SUPFAM" id="SSF101790">
    <property type="entry name" value="Aminomethyltransferase beta-barrel domain"/>
    <property type="match status" value="1"/>
</dbReference>
<organism evidence="11 12">
    <name type="scientific">Methylococcus capsulatus</name>
    <dbReference type="NCBI Taxonomy" id="414"/>
    <lineage>
        <taxon>Bacteria</taxon>
        <taxon>Pseudomonadati</taxon>
        <taxon>Pseudomonadota</taxon>
        <taxon>Gammaproteobacteria</taxon>
        <taxon>Methylococcales</taxon>
        <taxon>Methylococcaceae</taxon>
        <taxon>Methylococcus</taxon>
    </lineage>
</organism>
<accession>A0AA35UYJ4</accession>
<dbReference type="Proteomes" id="UP001158598">
    <property type="component" value="Chromosome"/>
</dbReference>
<evidence type="ECO:0000256" key="1">
    <source>
        <dbReference type="ARBA" id="ARBA00008609"/>
    </source>
</evidence>
<dbReference type="PIRSF" id="PIRSF006487">
    <property type="entry name" value="GcvT"/>
    <property type="match status" value="1"/>
</dbReference>
<dbReference type="NCBIfam" id="TIGR00528">
    <property type="entry name" value="gcvT"/>
    <property type="match status" value="1"/>
</dbReference>
<evidence type="ECO:0000256" key="8">
    <source>
        <dbReference type="PIRSR" id="PIRSR006487-1"/>
    </source>
</evidence>
<gene>
    <name evidence="7 11" type="primary">gcvT</name>
    <name evidence="11" type="ORF">MCNOR_1030</name>
</gene>
<comment type="subunit">
    <text evidence="7">The glycine cleavage system is composed of four proteins: P, T, L and H.</text>
</comment>
<name>A0AA35UYJ4_METCP</name>
<dbReference type="HAMAP" id="MF_00259">
    <property type="entry name" value="GcvT"/>
    <property type="match status" value="1"/>
</dbReference>
<dbReference type="GO" id="GO:0008483">
    <property type="term" value="F:transaminase activity"/>
    <property type="evidence" value="ECO:0007669"/>
    <property type="project" value="UniProtKB-KW"/>
</dbReference>
<dbReference type="PANTHER" id="PTHR43757:SF2">
    <property type="entry name" value="AMINOMETHYLTRANSFERASE, MITOCHONDRIAL"/>
    <property type="match status" value="1"/>
</dbReference>
<comment type="function">
    <text evidence="7">The glycine cleavage system catalyzes the degradation of glycine.</text>
</comment>
<dbReference type="GO" id="GO:0004047">
    <property type="term" value="F:aminomethyltransferase activity"/>
    <property type="evidence" value="ECO:0007669"/>
    <property type="project" value="UniProtKB-UniRule"/>
</dbReference>
<dbReference type="InterPro" id="IPR022903">
    <property type="entry name" value="GcvT_bac"/>
</dbReference>
<evidence type="ECO:0000256" key="5">
    <source>
        <dbReference type="ARBA" id="ARBA00031395"/>
    </source>
</evidence>
<evidence type="ECO:0000256" key="6">
    <source>
        <dbReference type="ARBA" id="ARBA00047665"/>
    </source>
</evidence>
<evidence type="ECO:0000256" key="7">
    <source>
        <dbReference type="HAMAP-Rule" id="MF_00259"/>
    </source>
</evidence>
<sequence length="360" mass="39078">MGRCTALHEEHLALGARMTEFSGWELPLHYGSQIAEHHAVRRAAGMFDVSHLGVVDVEGLQAAPFLRRVLANDVARLAEPGRMLYGCMLNQDGGIVDDLVVGFIDDRRFRLILNAGTREKDLSWLHRQAAPFSVTVTPRDDLAMIALQGPDSPRIADAVVAAGSSGLKPFTATQRGDRFIARTGYTGEDGFEIILPHAEAGSLWRQLFQAGTRPCGLGARDTLRLEAGMRLYGQDMDETVTPLACGLGWTVAWEPEERDFIGRAALERERIGGSPSKFVGLILEEPGILRSGQKVAVANVGEGVVTSGGFSPTLRRSIGLARVPAATGRECRVEIRGSLKRATVVKPRFVRRGTSLIDIC</sequence>
<feature type="binding site" evidence="8">
    <location>
        <position position="192"/>
    </location>
    <ligand>
        <name>substrate</name>
    </ligand>
</feature>
<feature type="domain" description="Aminomethyltransferase C-terminal" evidence="10">
    <location>
        <begin position="277"/>
        <end position="350"/>
    </location>
</feature>
<dbReference type="NCBIfam" id="NF001567">
    <property type="entry name" value="PRK00389.1"/>
    <property type="match status" value="1"/>
</dbReference>
<evidence type="ECO:0000256" key="4">
    <source>
        <dbReference type="ARBA" id="ARBA00022679"/>
    </source>
</evidence>
<dbReference type="FunFam" id="4.10.1250.10:FF:000001">
    <property type="entry name" value="Aminomethyltransferase"/>
    <property type="match status" value="1"/>
</dbReference>
<keyword evidence="4 7" id="KW-0808">Transferase</keyword>
<dbReference type="InterPro" id="IPR028896">
    <property type="entry name" value="GcvT/YgfZ/DmdA"/>
</dbReference>
<comment type="similarity">
    <text evidence="1 7">Belongs to the GcvT family.</text>
</comment>
<dbReference type="InterPro" id="IPR029043">
    <property type="entry name" value="GcvT/YgfZ_C"/>
</dbReference>
<dbReference type="InterPro" id="IPR006223">
    <property type="entry name" value="GcvT"/>
</dbReference>
<dbReference type="AlphaFoldDB" id="A0AA35UYJ4"/>
<keyword evidence="3 7" id="KW-0032">Aminotransferase</keyword>
<dbReference type="RefSeq" id="WP_017365248.1">
    <property type="nucleotide sequence ID" value="NZ_CP079096.1"/>
</dbReference>
<evidence type="ECO:0000313" key="11">
    <source>
        <dbReference type="EMBL" id="CAI8771634.1"/>
    </source>
</evidence>
<evidence type="ECO:0000256" key="2">
    <source>
        <dbReference type="ARBA" id="ARBA00012616"/>
    </source>
</evidence>
<dbReference type="InterPro" id="IPR013977">
    <property type="entry name" value="GcvT_C"/>
</dbReference>
<evidence type="ECO:0000256" key="3">
    <source>
        <dbReference type="ARBA" id="ARBA00022576"/>
    </source>
</evidence>
<feature type="domain" description="GCVT N-terminal" evidence="9">
    <location>
        <begin position="7"/>
        <end position="254"/>
    </location>
</feature>
<dbReference type="GO" id="GO:0019464">
    <property type="term" value="P:glycine decarboxylation via glycine cleavage system"/>
    <property type="evidence" value="ECO:0007669"/>
    <property type="project" value="UniProtKB-UniRule"/>
</dbReference>
<reference evidence="11" key="1">
    <citation type="submission" date="2023-03" db="EMBL/GenBank/DDBJ databases">
        <authorList>
            <person name="Pearce D."/>
        </authorList>
    </citation>
    <scope>NUCLEOTIDE SEQUENCE</scope>
    <source>
        <strain evidence="11">Mc</strain>
    </source>
</reference>
<proteinExistence type="inferred from homology"/>
<evidence type="ECO:0000259" key="10">
    <source>
        <dbReference type="Pfam" id="PF08669"/>
    </source>
</evidence>
<evidence type="ECO:0000259" key="9">
    <source>
        <dbReference type="Pfam" id="PF01571"/>
    </source>
</evidence>
<dbReference type="InterPro" id="IPR006222">
    <property type="entry name" value="GCVT_N"/>
</dbReference>
<dbReference type="Gene3D" id="3.30.70.1400">
    <property type="entry name" value="Aminomethyltransferase beta-barrel domains"/>
    <property type="match status" value="1"/>
</dbReference>
<dbReference type="Pfam" id="PF08669">
    <property type="entry name" value="GCV_T_C"/>
    <property type="match status" value="1"/>
</dbReference>
<dbReference type="FunFam" id="3.30.70.1400:FF:000001">
    <property type="entry name" value="Aminomethyltransferase"/>
    <property type="match status" value="1"/>
</dbReference>
<dbReference type="GO" id="GO:0005960">
    <property type="term" value="C:glycine cleavage complex"/>
    <property type="evidence" value="ECO:0007669"/>
    <property type="project" value="InterPro"/>
</dbReference>
<dbReference type="Gene3D" id="2.40.30.110">
    <property type="entry name" value="Aminomethyltransferase beta-barrel domains"/>
    <property type="match status" value="1"/>
</dbReference>
<protein>
    <recommendedName>
        <fullName evidence="2 7">Aminomethyltransferase</fullName>
        <ecNumber evidence="2 7">2.1.2.10</ecNumber>
    </recommendedName>
    <alternativeName>
        <fullName evidence="5 7">Glycine cleavage system T protein</fullName>
    </alternativeName>
</protein>
<dbReference type="EMBL" id="OX458332">
    <property type="protein sequence ID" value="CAI8771634.1"/>
    <property type="molecule type" value="Genomic_DNA"/>
</dbReference>
<dbReference type="SUPFAM" id="SSF103025">
    <property type="entry name" value="Folate-binding domain"/>
    <property type="match status" value="1"/>
</dbReference>
<dbReference type="InterPro" id="IPR027266">
    <property type="entry name" value="TrmE/GcvT-like"/>
</dbReference>
<dbReference type="Gene3D" id="3.30.1360.120">
    <property type="entry name" value="Probable tRNA modification gtpase trme, domain 1"/>
    <property type="match status" value="1"/>
</dbReference>
<dbReference type="GO" id="GO:0005829">
    <property type="term" value="C:cytosol"/>
    <property type="evidence" value="ECO:0007669"/>
    <property type="project" value="TreeGrafter"/>
</dbReference>
<evidence type="ECO:0000313" key="12">
    <source>
        <dbReference type="Proteomes" id="UP001158598"/>
    </source>
</evidence>